<evidence type="ECO:0000313" key="2">
    <source>
        <dbReference type="Proteomes" id="UP001151081"/>
    </source>
</evidence>
<proteinExistence type="predicted"/>
<protein>
    <recommendedName>
        <fullName evidence="3">STAS/SEC14 domain-containing protein</fullName>
    </recommendedName>
</protein>
<keyword evidence="2" id="KW-1185">Reference proteome</keyword>
<dbReference type="EMBL" id="JAGTJJ010000031">
    <property type="protein sequence ID" value="MDC3985766.1"/>
    <property type="molecule type" value="Genomic_DNA"/>
</dbReference>
<reference evidence="1 2" key="1">
    <citation type="submission" date="2021-04" db="EMBL/GenBank/DDBJ databases">
        <title>Genome analysis of Polyangium sp.</title>
        <authorList>
            <person name="Li Y."/>
            <person name="Wang J."/>
        </authorList>
    </citation>
    <scope>NUCLEOTIDE SEQUENCE [LARGE SCALE GENOMIC DNA]</scope>
    <source>
        <strain evidence="1 2">SDU14</strain>
    </source>
</reference>
<name>A0A9X3XCY7_9BACT</name>
<dbReference type="AlphaFoldDB" id="A0A9X3XCY7"/>
<evidence type="ECO:0000313" key="1">
    <source>
        <dbReference type="EMBL" id="MDC3985766.1"/>
    </source>
</evidence>
<comment type="caution">
    <text evidence="1">The sequence shown here is derived from an EMBL/GenBank/DDBJ whole genome shotgun (WGS) entry which is preliminary data.</text>
</comment>
<accession>A0A9X3XCY7</accession>
<organism evidence="1 2">
    <name type="scientific">Polyangium jinanense</name>
    <dbReference type="NCBI Taxonomy" id="2829994"/>
    <lineage>
        <taxon>Bacteria</taxon>
        <taxon>Pseudomonadati</taxon>
        <taxon>Myxococcota</taxon>
        <taxon>Polyangia</taxon>
        <taxon>Polyangiales</taxon>
        <taxon>Polyangiaceae</taxon>
        <taxon>Polyangium</taxon>
    </lineage>
</organism>
<dbReference type="RefSeq" id="WP_272459231.1">
    <property type="nucleotide sequence ID" value="NZ_JAGTJJ010000031.1"/>
</dbReference>
<sequence>METSSDGFSHVGSHLIRFEPPDIVFCRPIGRISAADVRGVLDFNATIAKQIGRGTFYLGDSSQITGYSIASSLQLFQSSPMEYLRGTAIFGANFHQRTQNSAVLRAIRLLGQPMSRLPIETFPDEASARAWIDELRRKG</sequence>
<dbReference type="Proteomes" id="UP001151081">
    <property type="component" value="Unassembled WGS sequence"/>
</dbReference>
<evidence type="ECO:0008006" key="3">
    <source>
        <dbReference type="Google" id="ProtNLM"/>
    </source>
</evidence>
<gene>
    <name evidence="1" type="ORF">KEG57_35125</name>
</gene>